<keyword evidence="10" id="KW-1185">Reference proteome</keyword>
<evidence type="ECO:0000256" key="5">
    <source>
        <dbReference type="ARBA" id="ARBA00022825"/>
    </source>
</evidence>
<dbReference type="PANTHER" id="PTHR24276">
    <property type="entry name" value="POLYSERASE-RELATED"/>
    <property type="match status" value="1"/>
</dbReference>
<dbReference type="InterPro" id="IPR001254">
    <property type="entry name" value="Trypsin_dom"/>
</dbReference>
<name>A0A8K0DEW8_IGNLU</name>
<proteinExistence type="inferred from homology"/>
<dbReference type="InterPro" id="IPR018114">
    <property type="entry name" value="TRYPSIN_HIS"/>
</dbReference>
<evidence type="ECO:0000256" key="2">
    <source>
        <dbReference type="ARBA" id="ARBA00007664"/>
    </source>
</evidence>
<comment type="caution">
    <text evidence="9">The sequence shown here is derived from an EMBL/GenBank/DDBJ whole genome shotgun (WGS) entry which is preliminary data.</text>
</comment>
<keyword evidence="7" id="KW-0812">Transmembrane</keyword>
<comment type="subcellular location">
    <subcellularLocation>
        <location evidence="1">Secreted</location>
        <location evidence="1">Extracellular space</location>
    </subcellularLocation>
</comment>
<dbReference type="Gene3D" id="2.40.10.10">
    <property type="entry name" value="Trypsin-like serine proteases"/>
    <property type="match status" value="1"/>
</dbReference>
<evidence type="ECO:0000256" key="1">
    <source>
        <dbReference type="ARBA" id="ARBA00004239"/>
    </source>
</evidence>
<dbReference type="InterPro" id="IPR009003">
    <property type="entry name" value="Peptidase_S1_PA"/>
</dbReference>
<evidence type="ECO:0000256" key="3">
    <source>
        <dbReference type="ARBA" id="ARBA00022670"/>
    </source>
</evidence>
<keyword evidence="4" id="KW-0378">Hydrolase</keyword>
<keyword evidence="6" id="KW-1015">Disulfide bond</keyword>
<keyword evidence="5" id="KW-0720">Serine protease</keyword>
<keyword evidence="3" id="KW-0645">Protease</keyword>
<dbReference type="GO" id="GO:0005576">
    <property type="term" value="C:extracellular region"/>
    <property type="evidence" value="ECO:0007669"/>
    <property type="project" value="UniProtKB-SubCell"/>
</dbReference>
<dbReference type="SUPFAM" id="SSF50494">
    <property type="entry name" value="Trypsin-like serine proteases"/>
    <property type="match status" value="1"/>
</dbReference>
<dbReference type="Pfam" id="PF00089">
    <property type="entry name" value="Trypsin"/>
    <property type="match status" value="1"/>
</dbReference>
<evidence type="ECO:0000313" key="10">
    <source>
        <dbReference type="Proteomes" id="UP000801492"/>
    </source>
</evidence>
<dbReference type="GO" id="GO:0006508">
    <property type="term" value="P:proteolysis"/>
    <property type="evidence" value="ECO:0007669"/>
    <property type="project" value="UniProtKB-KW"/>
</dbReference>
<dbReference type="CDD" id="cd00190">
    <property type="entry name" value="Tryp_SPc"/>
    <property type="match status" value="1"/>
</dbReference>
<dbReference type="GO" id="GO:0004252">
    <property type="term" value="F:serine-type endopeptidase activity"/>
    <property type="evidence" value="ECO:0007669"/>
    <property type="project" value="InterPro"/>
</dbReference>
<dbReference type="FunFam" id="2.40.10.10:FF:000036">
    <property type="entry name" value="Trypsin beta"/>
    <property type="match status" value="1"/>
</dbReference>
<evidence type="ECO:0000259" key="8">
    <source>
        <dbReference type="PROSITE" id="PS50240"/>
    </source>
</evidence>
<dbReference type="PANTHER" id="PTHR24276:SF91">
    <property type="entry name" value="AT26814P-RELATED"/>
    <property type="match status" value="1"/>
</dbReference>
<dbReference type="Proteomes" id="UP000801492">
    <property type="component" value="Unassembled WGS sequence"/>
</dbReference>
<evidence type="ECO:0000256" key="7">
    <source>
        <dbReference type="SAM" id="Phobius"/>
    </source>
</evidence>
<dbReference type="PROSITE" id="PS00134">
    <property type="entry name" value="TRYPSIN_HIS"/>
    <property type="match status" value="1"/>
</dbReference>
<dbReference type="InterPro" id="IPR001314">
    <property type="entry name" value="Peptidase_S1A"/>
</dbReference>
<sequence length="317" mass="36575">MMIELRIFIIVVNTVVAMNTTLAPLTFFRHNNQFTDQYLNKIFNENNELSINYRHSEILESRIIDGFPADIRYFPFVACLVTKSYATNFRGGASIISPYWAVTAAHCLQEIGRYRLQANMAFVRSNSSYWRHYYMEHLIIKAVIHMNYTRHINNALDYDIGLVKVATPFQGNYERQIAFANANFRPEVDREAIVLGWGTTDPLGTDVNEKLRYTLIRVNNQKNCKALFKHRKNTQITNRMLCAGAPGRDSCINDSGGPLLQNQILFGIVSFGVKGCANPVYPGIYSRVQYFNDWIRHHIAHEYEERKSDNSKQKGRN</sequence>
<dbReference type="PROSITE" id="PS50240">
    <property type="entry name" value="TRYPSIN_DOM"/>
    <property type="match status" value="1"/>
</dbReference>
<feature type="domain" description="Peptidase S1" evidence="8">
    <location>
        <begin position="63"/>
        <end position="300"/>
    </location>
</feature>
<keyword evidence="7" id="KW-1133">Transmembrane helix</keyword>
<dbReference type="PRINTS" id="PR00722">
    <property type="entry name" value="CHYMOTRYPSIN"/>
</dbReference>
<dbReference type="SMART" id="SM00020">
    <property type="entry name" value="Tryp_SPc"/>
    <property type="match status" value="1"/>
</dbReference>
<gene>
    <name evidence="9" type="ORF">ILUMI_04366</name>
</gene>
<reference evidence="9" key="1">
    <citation type="submission" date="2019-08" db="EMBL/GenBank/DDBJ databases">
        <title>The genome of the North American firefly Photinus pyralis.</title>
        <authorList>
            <consortium name="Photinus pyralis genome working group"/>
            <person name="Fallon T.R."/>
            <person name="Sander Lower S.E."/>
            <person name="Weng J.-K."/>
        </authorList>
    </citation>
    <scope>NUCLEOTIDE SEQUENCE</scope>
    <source>
        <strain evidence="9">TRF0915ILg1</strain>
        <tissue evidence="9">Whole body</tissue>
    </source>
</reference>
<dbReference type="InterPro" id="IPR050430">
    <property type="entry name" value="Peptidase_S1"/>
</dbReference>
<evidence type="ECO:0000256" key="4">
    <source>
        <dbReference type="ARBA" id="ARBA00022801"/>
    </source>
</evidence>
<evidence type="ECO:0000313" key="9">
    <source>
        <dbReference type="EMBL" id="KAF2901822.1"/>
    </source>
</evidence>
<dbReference type="OrthoDB" id="7759914at2759"/>
<evidence type="ECO:0000256" key="6">
    <source>
        <dbReference type="ARBA" id="ARBA00023157"/>
    </source>
</evidence>
<feature type="transmembrane region" description="Helical" evidence="7">
    <location>
        <begin position="7"/>
        <end position="28"/>
    </location>
</feature>
<organism evidence="9 10">
    <name type="scientific">Ignelater luminosus</name>
    <name type="common">Cucubano</name>
    <name type="synonym">Pyrophorus luminosus</name>
    <dbReference type="NCBI Taxonomy" id="2038154"/>
    <lineage>
        <taxon>Eukaryota</taxon>
        <taxon>Metazoa</taxon>
        <taxon>Ecdysozoa</taxon>
        <taxon>Arthropoda</taxon>
        <taxon>Hexapoda</taxon>
        <taxon>Insecta</taxon>
        <taxon>Pterygota</taxon>
        <taxon>Neoptera</taxon>
        <taxon>Endopterygota</taxon>
        <taxon>Coleoptera</taxon>
        <taxon>Polyphaga</taxon>
        <taxon>Elateriformia</taxon>
        <taxon>Elateroidea</taxon>
        <taxon>Elateridae</taxon>
        <taxon>Agrypninae</taxon>
        <taxon>Pyrophorini</taxon>
        <taxon>Ignelater</taxon>
    </lineage>
</organism>
<accession>A0A8K0DEW8</accession>
<dbReference type="InterPro" id="IPR043504">
    <property type="entry name" value="Peptidase_S1_PA_chymotrypsin"/>
</dbReference>
<protein>
    <recommendedName>
        <fullName evidence="8">Peptidase S1 domain-containing protein</fullName>
    </recommendedName>
</protein>
<comment type="similarity">
    <text evidence="2">Belongs to the peptidase S1 family.</text>
</comment>
<dbReference type="EMBL" id="VTPC01001485">
    <property type="protein sequence ID" value="KAF2901822.1"/>
    <property type="molecule type" value="Genomic_DNA"/>
</dbReference>
<keyword evidence="7" id="KW-0472">Membrane</keyword>
<dbReference type="AlphaFoldDB" id="A0A8K0DEW8"/>